<organism evidence="1 2">
    <name type="scientific">Armillaria tabescens</name>
    <name type="common">Ringless honey mushroom</name>
    <name type="synonym">Agaricus tabescens</name>
    <dbReference type="NCBI Taxonomy" id="1929756"/>
    <lineage>
        <taxon>Eukaryota</taxon>
        <taxon>Fungi</taxon>
        <taxon>Dikarya</taxon>
        <taxon>Basidiomycota</taxon>
        <taxon>Agaricomycotina</taxon>
        <taxon>Agaricomycetes</taxon>
        <taxon>Agaricomycetidae</taxon>
        <taxon>Agaricales</taxon>
        <taxon>Marasmiineae</taxon>
        <taxon>Physalacriaceae</taxon>
        <taxon>Desarmillaria</taxon>
    </lineage>
</organism>
<dbReference type="EMBL" id="JAUEPS010000027">
    <property type="protein sequence ID" value="KAK0454253.1"/>
    <property type="molecule type" value="Genomic_DNA"/>
</dbReference>
<reference evidence="1" key="1">
    <citation type="submission" date="2023-06" db="EMBL/GenBank/DDBJ databases">
        <authorList>
            <consortium name="Lawrence Berkeley National Laboratory"/>
            <person name="Ahrendt S."/>
            <person name="Sahu N."/>
            <person name="Indic B."/>
            <person name="Wong-Bajracharya J."/>
            <person name="Merenyi Z."/>
            <person name="Ke H.-M."/>
            <person name="Monk M."/>
            <person name="Kocsube S."/>
            <person name="Drula E."/>
            <person name="Lipzen A."/>
            <person name="Balint B."/>
            <person name="Henrissat B."/>
            <person name="Andreopoulos B."/>
            <person name="Martin F.M."/>
            <person name="Harder C.B."/>
            <person name="Rigling D."/>
            <person name="Ford K.L."/>
            <person name="Foster G.D."/>
            <person name="Pangilinan J."/>
            <person name="Papanicolaou A."/>
            <person name="Barry K."/>
            <person name="LaButti K."/>
            <person name="Viragh M."/>
            <person name="Koriabine M."/>
            <person name="Yan M."/>
            <person name="Riley R."/>
            <person name="Champramary S."/>
            <person name="Plett K.L."/>
            <person name="Tsai I.J."/>
            <person name="Slot J."/>
            <person name="Sipos G."/>
            <person name="Plett J."/>
            <person name="Nagy L.G."/>
            <person name="Grigoriev I.V."/>
        </authorList>
    </citation>
    <scope>NUCLEOTIDE SEQUENCE</scope>
    <source>
        <strain evidence="1">CCBAS 213</strain>
    </source>
</reference>
<protein>
    <recommendedName>
        <fullName evidence="3">F-box domain-containing protein</fullName>
    </recommendedName>
</protein>
<dbReference type="RefSeq" id="XP_060328641.1">
    <property type="nucleotide sequence ID" value="XM_060473653.1"/>
</dbReference>
<keyword evidence="2" id="KW-1185">Reference proteome</keyword>
<evidence type="ECO:0008006" key="3">
    <source>
        <dbReference type="Google" id="ProtNLM"/>
    </source>
</evidence>
<dbReference type="GeneID" id="85357201"/>
<comment type="caution">
    <text evidence="1">The sequence shown here is derived from an EMBL/GenBank/DDBJ whole genome shotgun (WGS) entry which is preliminary data.</text>
</comment>
<proteinExistence type="predicted"/>
<dbReference type="SUPFAM" id="SSF52047">
    <property type="entry name" value="RNI-like"/>
    <property type="match status" value="1"/>
</dbReference>
<sequence length="281" mass="32146">MSIVLPEELVEIIIDMIRYDIMYPWRAKLIACSLVSKSWTRRTRYYLFREITIASFDVPQFMRLLSEPALCTFAPFPKKVFIDHSSMNRSPPARVDWLIHEVLPAISLFPMIEKLYIVFGSGFLLIKSEKKWNALLKSLSKLTRLVDLKLVQCQFVTYDHLAGLVSTFTALETLTLEECEVSKIGPKLRSMIILPSSLHTLNFYAGSGKPSSPFLRLCNYSISLSFLYVTRHKPLRNDSLVLAKLLRVAGASLKRVNIRLPDRLCGEWHPVVLLISKPSKT</sequence>
<name>A0AA39K4L7_ARMTA</name>
<dbReference type="Gene3D" id="3.80.10.10">
    <property type="entry name" value="Ribonuclease Inhibitor"/>
    <property type="match status" value="1"/>
</dbReference>
<evidence type="ECO:0000313" key="2">
    <source>
        <dbReference type="Proteomes" id="UP001175211"/>
    </source>
</evidence>
<accession>A0AA39K4L7</accession>
<dbReference type="AlphaFoldDB" id="A0AA39K4L7"/>
<gene>
    <name evidence="1" type="ORF">EV420DRAFT_1555969</name>
</gene>
<evidence type="ECO:0000313" key="1">
    <source>
        <dbReference type="EMBL" id="KAK0454253.1"/>
    </source>
</evidence>
<dbReference type="Proteomes" id="UP001175211">
    <property type="component" value="Unassembled WGS sequence"/>
</dbReference>
<dbReference type="InterPro" id="IPR032675">
    <property type="entry name" value="LRR_dom_sf"/>
</dbReference>